<feature type="compositionally biased region" description="Basic residues" evidence="1">
    <location>
        <begin position="104"/>
        <end position="130"/>
    </location>
</feature>
<dbReference type="Proteomes" id="UP001152519">
    <property type="component" value="Unassembled WGS sequence"/>
</dbReference>
<sequence length="312" mass="34573">MRRRRHPQDAVEALRRDARGVGADALPRPRHHVHLVTGRLRHELPLLRHGTGRSGPEPVDRRDRAPDRRRHEVAARRRGPRWCGTAVEHRLHGHGRTAGQLQAGRRRHPPAHRPRARRPGAVAARHHRLHGGPGAGDVPLRGRGLQVPSGSVAARSGRRAARHPGSGQHPLEGPRGAGRGLALRRGLGPPDLHRVRADPRCERPGVACRPAGQAVEEPPGARQPDPAQPDARLEVDGVQARGRAGVRGRPGGARRARDRPRHPRPGDRRRLRAARGSRALTCCYRTVGDRRQTYSRRVVQQNIPTGERLRRR</sequence>
<dbReference type="AlphaFoldDB" id="A0A9W4DL43"/>
<evidence type="ECO:0000313" key="3">
    <source>
        <dbReference type="Proteomes" id="UP001152519"/>
    </source>
</evidence>
<protein>
    <submittedName>
        <fullName evidence="2">Uncharacterized protein</fullName>
    </submittedName>
</protein>
<feature type="region of interest" description="Disordered" evidence="1">
    <location>
        <begin position="90"/>
        <end position="274"/>
    </location>
</feature>
<accession>A0A9W4DL43</accession>
<feature type="compositionally biased region" description="Basic and acidic residues" evidence="1">
    <location>
        <begin position="7"/>
        <end position="19"/>
    </location>
</feature>
<gene>
    <name evidence="2" type="ORF">SCOCK_130042</name>
</gene>
<feature type="compositionally biased region" description="Low complexity" evidence="1">
    <location>
        <begin position="163"/>
        <end position="190"/>
    </location>
</feature>
<evidence type="ECO:0000256" key="1">
    <source>
        <dbReference type="SAM" id="MobiDB-lite"/>
    </source>
</evidence>
<keyword evidence="3" id="KW-1185">Reference proteome</keyword>
<comment type="caution">
    <text evidence="2">The sequence shown here is derived from an EMBL/GenBank/DDBJ whole genome shotgun (WGS) entry which is preliminary data.</text>
</comment>
<reference evidence="2" key="1">
    <citation type="submission" date="2021-05" db="EMBL/GenBank/DDBJ databases">
        <authorList>
            <person name="Arsene-Ploetze F."/>
        </authorList>
    </citation>
    <scope>NUCLEOTIDE SEQUENCE</scope>
    <source>
        <strain evidence="2">DSM 42138</strain>
    </source>
</reference>
<proteinExistence type="predicted"/>
<organism evidence="2 3">
    <name type="scientific">Actinacidiphila cocklensis</name>
    <dbReference type="NCBI Taxonomy" id="887465"/>
    <lineage>
        <taxon>Bacteria</taxon>
        <taxon>Bacillati</taxon>
        <taxon>Actinomycetota</taxon>
        <taxon>Actinomycetes</taxon>
        <taxon>Kitasatosporales</taxon>
        <taxon>Streptomycetaceae</taxon>
        <taxon>Actinacidiphila</taxon>
    </lineage>
</organism>
<feature type="region of interest" description="Disordered" evidence="1">
    <location>
        <begin position="45"/>
        <end position="78"/>
    </location>
</feature>
<feature type="compositionally biased region" description="Basic and acidic residues" evidence="1">
    <location>
        <begin position="58"/>
        <end position="75"/>
    </location>
</feature>
<feature type="region of interest" description="Disordered" evidence="1">
    <location>
        <begin position="1"/>
        <end position="25"/>
    </location>
</feature>
<feature type="compositionally biased region" description="Basic residues" evidence="1">
    <location>
        <begin position="252"/>
        <end position="274"/>
    </location>
</feature>
<dbReference type="EMBL" id="CAJSLV010000035">
    <property type="protein sequence ID" value="CAG6391638.1"/>
    <property type="molecule type" value="Genomic_DNA"/>
</dbReference>
<evidence type="ECO:0000313" key="2">
    <source>
        <dbReference type="EMBL" id="CAG6391638.1"/>
    </source>
</evidence>
<feature type="compositionally biased region" description="Basic and acidic residues" evidence="1">
    <location>
        <begin position="191"/>
        <end position="203"/>
    </location>
</feature>
<name>A0A9W4DL43_9ACTN</name>